<evidence type="ECO:0000313" key="5">
    <source>
        <dbReference type="Proteomes" id="UP000245765"/>
    </source>
</evidence>
<dbReference type="GO" id="GO:0000160">
    <property type="term" value="P:phosphorelay signal transduction system"/>
    <property type="evidence" value="ECO:0007669"/>
    <property type="project" value="InterPro"/>
</dbReference>
<dbReference type="Pfam" id="PF00486">
    <property type="entry name" value="Trans_reg_C"/>
    <property type="match status" value="1"/>
</dbReference>
<dbReference type="SUPFAM" id="SSF46894">
    <property type="entry name" value="C-terminal effector domain of the bipartite response regulators"/>
    <property type="match status" value="1"/>
</dbReference>
<dbReference type="InterPro" id="IPR036388">
    <property type="entry name" value="WH-like_DNA-bd_sf"/>
</dbReference>
<dbReference type="GO" id="GO:0003677">
    <property type="term" value="F:DNA binding"/>
    <property type="evidence" value="ECO:0007669"/>
    <property type="project" value="UniProtKB-UniRule"/>
</dbReference>
<dbReference type="InterPro" id="IPR011990">
    <property type="entry name" value="TPR-like_helical_dom_sf"/>
</dbReference>
<evidence type="ECO:0000256" key="2">
    <source>
        <dbReference type="PROSITE-ProRule" id="PRU01091"/>
    </source>
</evidence>
<dbReference type="InterPro" id="IPR016032">
    <property type="entry name" value="Sig_transdc_resp-reg_C-effctor"/>
</dbReference>
<dbReference type="GO" id="GO:0006355">
    <property type="term" value="P:regulation of DNA-templated transcription"/>
    <property type="evidence" value="ECO:0007669"/>
    <property type="project" value="InterPro"/>
</dbReference>
<dbReference type="Gene3D" id="1.25.40.10">
    <property type="entry name" value="Tetratricopeptide repeat domain"/>
    <property type="match status" value="1"/>
</dbReference>
<dbReference type="PROSITE" id="PS51755">
    <property type="entry name" value="OMPR_PHOB"/>
    <property type="match status" value="1"/>
</dbReference>
<name>A0A317FBP8_9PROT</name>
<protein>
    <recommendedName>
        <fullName evidence="3">OmpR/PhoB-type domain-containing protein</fullName>
    </recommendedName>
</protein>
<dbReference type="RefSeq" id="WP_109872608.1">
    <property type="nucleotide sequence ID" value="NZ_QGNA01000005.1"/>
</dbReference>
<comment type="caution">
    <text evidence="4">The sequence shown here is derived from an EMBL/GenBank/DDBJ whole genome shotgun (WGS) entry which is preliminary data.</text>
</comment>
<evidence type="ECO:0000256" key="1">
    <source>
        <dbReference type="ARBA" id="ARBA00023125"/>
    </source>
</evidence>
<dbReference type="OrthoDB" id="7325815at2"/>
<keyword evidence="5" id="KW-1185">Reference proteome</keyword>
<dbReference type="EMBL" id="QGNA01000005">
    <property type="protein sequence ID" value="PWS34966.1"/>
    <property type="molecule type" value="Genomic_DNA"/>
</dbReference>
<feature type="DNA-binding region" description="OmpR/PhoB-type" evidence="2">
    <location>
        <begin position="7"/>
        <end position="104"/>
    </location>
</feature>
<reference evidence="5" key="1">
    <citation type="submission" date="2018-05" db="EMBL/GenBank/DDBJ databases">
        <authorList>
            <person name="Du Z."/>
            <person name="Wang X."/>
        </authorList>
    </citation>
    <scope>NUCLEOTIDE SEQUENCE [LARGE SCALE GENOMIC DNA]</scope>
    <source>
        <strain evidence="5">CQN31</strain>
    </source>
</reference>
<proteinExistence type="predicted"/>
<dbReference type="SUPFAM" id="SSF48452">
    <property type="entry name" value="TPR-like"/>
    <property type="match status" value="1"/>
</dbReference>
<dbReference type="SMART" id="SM00862">
    <property type="entry name" value="Trans_reg_C"/>
    <property type="match status" value="1"/>
</dbReference>
<dbReference type="InterPro" id="IPR001867">
    <property type="entry name" value="OmpR/PhoB-type_DNA-bd"/>
</dbReference>
<organism evidence="4 5">
    <name type="scientific">Falsiroseomonas bella</name>
    <dbReference type="NCBI Taxonomy" id="2184016"/>
    <lineage>
        <taxon>Bacteria</taxon>
        <taxon>Pseudomonadati</taxon>
        <taxon>Pseudomonadota</taxon>
        <taxon>Alphaproteobacteria</taxon>
        <taxon>Acetobacterales</taxon>
        <taxon>Roseomonadaceae</taxon>
        <taxon>Falsiroseomonas</taxon>
    </lineage>
</organism>
<sequence length="520" mass="56778">MEIRGSARKVRFGECLLDEGRGVLVAPGGTETVLRPKTLDLLRLLLANPGRVVPRAEILDTVWPGLFVTDDSITQCVVELRKAMGAAGAATLKTLPRRGYLLQGEVAEAPAAPPAPAPISRRADDRPSIAVLPFRANAGDPRDAYFADGIIEGIVHVLSGLDGLFVVSRGSALAFAQTSLDPRAAGSELGVRYVLYGGVRRAGGRLRVTTELSETERGTILRTDRYDGVEADLFEMQDRIAEQVAGLILPQVKAEELARAMRKPPSSLTAYDYVLRALDEMRRMDRSAMDRARLLLDLAKQADPQSALPYSYTAWWYSLRIAQGWSDDVAAEAEASGRFADQALERDRQDGFALALRGFLLGYMKHAFEEARRILDQAVAISPSNALAWSWGGAVRCWLGEGEEALAWAERALRLAPSDAFTFLHEHIVAQAHYTCENHDQAIAWARRAAKTNPEHAPNWRVLIAGLVAEGRVEEARAEVPRLLAVEPGFSLAGFAARTPLRGAMRDRFVERLAAAGLPA</sequence>
<dbReference type="Gene3D" id="3.40.50.10070">
    <property type="entry name" value="TolB, N-terminal domain"/>
    <property type="match status" value="1"/>
</dbReference>
<dbReference type="Proteomes" id="UP000245765">
    <property type="component" value="Unassembled WGS sequence"/>
</dbReference>
<dbReference type="AlphaFoldDB" id="A0A317FBP8"/>
<evidence type="ECO:0000259" key="3">
    <source>
        <dbReference type="PROSITE" id="PS51755"/>
    </source>
</evidence>
<dbReference type="Gene3D" id="1.10.10.10">
    <property type="entry name" value="Winged helix-like DNA-binding domain superfamily/Winged helix DNA-binding domain"/>
    <property type="match status" value="1"/>
</dbReference>
<evidence type="ECO:0000313" key="4">
    <source>
        <dbReference type="EMBL" id="PWS34966.1"/>
    </source>
</evidence>
<accession>A0A317FBP8</accession>
<feature type="domain" description="OmpR/PhoB-type" evidence="3">
    <location>
        <begin position="7"/>
        <end position="104"/>
    </location>
</feature>
<keyword evidence="1 2" id="KW-0238">DNA-binding</keyword>
<gene>
    <name evidence="4" type="ORF">DFH01_21760</name>
</gene>